<feature type="signal peptide" evidence="1">
    <location>
        <begin position="1"/>
        <end position="22"/>
    </location>
</feature>
<dbReference type="Proteomes" id="UP001221566">
    <property type="component" value="Unassembled WGS sequence"/>
</dbReference>
<keyword evidence="1" id="KW-0732">Signal</keyword>
<organism evidence="2 3">
    <name type="scientific">Vogesella indigofera</name>
    <name type="common">Pseudomonas indigofera</name>
    <dbReference type="NCBI Taxonomy" id="45465"/>
    <lineage>
        <taxon>Bacteria</taxon>
        <taxon>Pseudomonadati</taxon>
        <taxon>Pseudomonadota</taxon>
        <taxon>Betaproteobacteria</taxon>
        <taxon>Neisseriales</taxon>
        <taxon>Chromobacteriaceae</taxon>
        <taxon>Vogesella</taxon>
    </lineage>
</organism>
<reference evidence="2 3" key="1">
    <citation type="submission" date="2023-01" db="EMBL/GenBank/DDBJ databases">
        <title>Novel species of the genus Vogesella isolated from rivers.</title>
        <authorList>
            <person name="Lu H."/>
        </authorList>
    </citation>
    <scope>NUCLEOTIDE SEQUENCE [LARGE SCALE GENOMIC DNA]</scope>
    <source>
        <strain evidence="2 3">SH7W</strain>
    </source>
</reference>
<evidence type="ECO:0000256" key="1">
    <source>
        <dbReference type="SAM" id="SignalP"/>
    </source>
</evidence>
<sequence length="159" mass="17388">MRYQFSCLVAMLMGLGAGGAQAGEAQQQLETCLIQAASPQDRDALLRWTYLSLSTHPLMQDLSTVTRGQRDTVLRDSAAVFERLMIDRCGELAAATIFREGDDAFGKAFETLAGRAMEQAIQHPAIDQLSAELVARMNIDRLAILLLKQKVQSLPPVAP</sequence>
<gene>
    <name evidence="2" type="ORF">PQU93_00655</name>
</gene>
<dbReference type="EMBL" id="JAQQKY010000001">
    <property type="protein sequence ID" value="MDC7689297.1"/>
    <property type="molecule type" value="Genomic_DNA"/>
</dbReference>
<keyword evidence="3" id="KW-1185">Reference proteome</keyword>
<dbReference type="RefSeq" id="WP_272801989.1">
    <property type="nucleotide sequence ID" value="NZ_JAQQKY010000001.1"/>
</dbReference>
<evidence type="ECO:0000313" key="2">
    <source>
        <dbReference type="EMBL" id="MDC7689297.1"/>
    </source>
</evidence>
<evidence type="ECO:0000313" key="3">
    <source>
        <dbReference type="Proteomes" id="UP001221566"/>
    </source>
</evidence>
<accession>A0ABT5HZE7</accession>
<proteinExistence type="predicted"/>
<comment type="caution">
    <text evidence="2">The sequence shown here is derived from an EMBL/GenBank/DDBJ whole genome shotgun (WGS) entry which is preliminary data.</text>
</comment>
<feature type="chain" id="PRO_5046115040" evidence="1">
    <location>
        <begin position="23"/>
        <end position="159"/>
    </location>
</feature>
<protein>
    <submittedName>
        <fullName evidence="2">Uncharacterized protein</fullName>
    </submittedName>
</protein>
<name>A0ABT5HZE7_VOGIN</name>